<evidence type="ECO:0000313" key="6">
    <source>
        <dbReference type="Proteomes" id="UP000574369"/>
    </source>
</evidence>
<keyword evidence="6" id="KW-1185">Reference proteome</keyword>
<dbReference type="PANTHER" id="PTHR44085">
    <property type="entry name" value="SEPIAPTERIN REDUCTASE"/>
    <property type="match status" value="1"/>
</dbReference>
<comment type="caution">
    <text evidence="5">The sequence shown here is derived from an EMBL/GenBank/DDBJ whole genome shotgun (WGS) entry which is preliminary data.</text>
</comment>
<organism evidence="5 6">
    <name type="scientific">Roseateles terrae</name>
    <dbReference type="NCBI Taxonomy" id="431060"/>
    <lineage>
        <taxon>Bacteria</taxon>
        <taxon>Pseudomonadati</taxon>
        <taxon>Pseudomonadota</taxon>
        <taxon>Betaproteobacteria</taxon>
        <taxon>Burkholderiales</taxon>
        <taxon>Sphaerotilaceae</taxon>
        <taxon>Roseateles</taxon>
    </lineage>
</organism>
<dbReference type="InterPro" id="IPR002347">
    <property type="entry name" value="SDR_fam"/>
</dbReference>
<dbReference type="InterPro" id="IPR051721">
    <property type="entry name" value="Biopterin_syn/organic_redct"/>
</dbReference>
<comment type="subcellular location">
    <subcellularLocation>
        <location evidence="1">Cytoplasm</location>
    </subcellularLocation>
</comment>
<keyword evidence="3" id="KW-0521">NADP</keyword>
<evidence type="ECO:0000256" key="2">
    <source>
        <dbReference type="ARBA" id="ARBA00022490"/>
    </source>
</evidence>
<dbReference type="InterPro" id="IPR036291">
    <property type="entry name" value="NAD(P)-bd_dom_sf"/>
</dbReference>
<evidence type="ECO:0000313" key="5">
    <source>
        <dbReference type="EMBL" id="MBB3194208.1"/>
    </source>
</evidence>
<dbReference type="Gene3D" id="3.40.50.720">
    <property type="entry name" value="NAD(P)-binding Rossmann-like Domain"/>
    <property type="match status" value="1"/>
</dbReference>
<keyword evidence="2" id="KW-0963">Cytoplasm</keyword>
<gene>
    <name evidence="5" type="ORF">FHS28_001593</name>
</gene>
<dbReference type="Proteomes" id="UP000574369">
    <property type="component" value="Unassembled WGS sequence"/>
</dbReference>
<proteinExistence type="predicted"/>
<dbReference type="RefSeq" id="WP_088450124.1">
    <property type="nucleotide sequence ID" value="NZ_JACHXO010000002.1"/>
</dbReference>
<sequence length="273" mass="28661">MVDSVASPAASADATSAQGRTLTLITGSSRGLGEALARECLLAGHQVIGIARGRSDALEQFAREQGGASLQQWQADLAEPLIIARHLGDWLRTQPQDWAAVNLINNAGVIPTPGPVEASTLEALSGALRVGLEATLLISAVFLEATGAWPGDRRILNISSGLGRRAMAGSAAYCAAKAGMDNLSRAMALDEEVKATQGRPFARVVSLAPGIIDTDMQATIRGGASDGFPDRDRFVAFKTEGQLASATDTARKVLKWLSRNDFGQQVLADVREA</sequence>
<protein>
    <submittedName>
        <fullName evidence="5">NAD(P)-dependent dehydrogenase (Short-subunit alcohol dehydrogenase family)</fullName>
    </submittedName>
</protein>
<accession>A0ABR6GQ23</accession>
<dbReference type="SUPFAM" id="SSF51735">
    <property type="entry name" value="NAD(P)-binding Rossmann-fold domains"/>
    <property type="match status" value="1"/>
</dbReference>
<dbReference type="PRINTS" id="PR00081">
    <property type="entry name" value="GDHRDH"/>
</dbReference>
<dbReference type="PANTHER" id="PTHR44085:SF2">
    <property type="entry name" value="SEPIAPTERIN REDUCTASE"/>
    <property type="match status" value="1"/>
</dbReference>
<evidence type="ECO:0000256" key="1">
    <source>
        <dbReference type="ARBA" id="ARBA00004496"/>
    </source>
</evidence>
<dbReference type="InterPro" id="IPR020904">
    <property type="entry name" value="Sc_DH/Rdtase_CS"/>
</dbReference>
<name>A0ABR6GQ23_9BURK</name>
<evidence type="ECO:0000256" key="4">
    <source>
        <dbReference type="ARBA" id="ARBA00023002"/>
    </source>
</evidence>
<keyword evidence="4" id="KW-0560">Oxidoreductase</keyword>
<reference evidence="5 6" key="1">
    <citation type="submission" date="2020-08" db="EMBL/GenBank/DDBJ databases">
        <title>Genomic Encyclopedia of Type Strains, Phase III (KMG-III): the genomes of soil and plant-associated and newly described type strains.</title>
        <authorList>
            <person name="Whitman W."/>
        </authorList>
    </citation>
    <scope>NUCLEOTIDE SEQUENCE [LARGE SCALE GENOMIC DNA]</scope>
    <source>
        <strain evidence="5 6">CECT 7247</strain>
    </source>
</reference>
<evidence type="ECO:0000256" key="3">
    <source>
        <dbReference type="ARBA" id="ARBA00022857"/>
    </source>
</evidence>
<dbReference type="Pfam" id="PF00106">
    <property type="entry name" value="adh_short"/>
    <property type="match status" value="1"/>
</dbReference>
<dbReference type="PROSITE" id="PS00061">
    <property type="entry name" value="ADH_SHORT"/>
    <property type="match status" value="1"/>
</dbReference>
<dbReference type="EMBL" id="JACHXO010000002">
    <property type="protein sequence ID" value="MBB3194208.1"/>
    <property type="molecule type" value="Genomic_DNA"/>
</dbReference>